<name>A0A0E4FXY5_9BRAD</name>
<dbReference type="RefSeq" id="WP_060911893.1">
    <property type="nucleotide sequence ID" value="NZ_AP022639.1"/>
</dbReference>
<dbReference type="EMBL" id="AP014685">
    <property type="protein sequence ID" value="BAR61781.1"/>
    <property type="molecule type" value="Genomic_DNA"/>
</dbReference>
<dbReference type="PROSITE" id="PS50090">
    <property type="entry name" value="MYB_LIKE"/>
    <property type="match status" value="1"/>
</dbReference>
<dbReference type="SMART" id="SM00717">
    <property type="entry name" value="SANT"/>
    <property type="match status" value="1"/>
</dbReference>
<dbReference type="Proteomes" id="UP000063308">
    <property type="component" value="Chromosome"/>
</dbReference>
<dbReference type="Pfam" id="PF13921">
    <property type="entry name" value="Myb_DNA-bind_6"/>
    <property type="match status" value="1"/>
</dbReference>
<sequence>MNPDRTCVRWSAAEDADLLRLRDIERLDWPEIATALPGRSAAACEQRYYGKLKGARDRSRRPRGPKPSVPAVSWRKRGVAAAGIVPEVAANISPAAPVLPMPVVERKRMPLLDHLRERAELQLRIDRQGLTAAWFGDPPPGRSALDKRASGSAGHPQPSLAGGGSDG</sequence>
<feature type="region of interest" description="Disordered" evidence="1">
    <location>
        <begin position="132"/>
        <end position="167"/>
    </location>
</feature>
<dbReference type="InterPro" id="IPR009057">
    <property type="entry name" value="Homeodomain-like_sf"/>
</dbReference>
<dbReference type="InterPro" id="IPR001005">
    <property type="entry name" value="SANT/Myb"/>
</dbReference>
<protein>
    <recommendedName>
        <fullName evidence="2">Myb-like domain-containing protein</fullName>
    </recommendedName>
</protein>
<evidence type="ECO:0000313" key="4">
    <source>
        <dbReference type="Proteomes" id="UP000063308"/>
    </source>
</evidence>
<feature type="region of interest" description="Disordered" evidence="1">
    <location>
        <begin position="52"/>
        <end position="71"/>
    </location>
</feature>
<dbReference type="Gene3D" id="1.10.10.60">
    <property type="entry name" value="Homeodomain-like"/>
    <property type="match status" value="1"/>
</dbReference>
<evidence type="ECO:0000256" key="1">
    <source>
        <dbReference type="SAM" id="MobiDB-lite"/>
    </source>
</evidence>
<reference evidence="3 4" key="1">
    <citation type="submission" date="2014-11" db="EMBL/GenBank/DDBJ databases">
        <title>Symbiosis island explosion on the genome of extra-slow-growing strains of soybean bradyrhizobia with massive insertion sequences.</title>
        <authorList>
            <person name="Iida T."/>
            <person name="Minamisawa K."/>
        </authorList>
    </citation>
    <scope>NUCLEOTIDE SEQUENCE [LARGE SCALE GENOMIC DNA]</scope>
    <source>
        <strain evidence="3 4">NK6</strain>
    </source>
</reference>
<proteinExistence type="predicted"/>
<dbReference type="SUPFAM" id="SSF46689">
    <property type="entry name" value="Homeodomain-like"/>
    <property type="match status" value="1"/>
</dbReference>
<gene>
    <name evidence="3" type="ORF">NK6_8632</name>
</gene>
<organism evidence="3 4">
    <name type="scientific">Bradyrhizobium diazoefficiens</name>
    <dbReference type="NCBI Taxonomy" id="1355477"/>
    <lineage>
        <taxon>Bacteria</taxon>
        <taxon>Pseudomonadati</taxon>
        <taxon>Pseudomonadota</taxon>
        <taxon>Alphaproteobacteria</taxon>
        <taxon>Hyphomicrobiales</taxon>
        <taxon>Nitrobacteraceae</taxon>
        <taxon>Bradyrhizobium</taxon>
    </lineage>
</organism>
<dbReference type="AlphaFoldDB" id="A0A0E4FXY5"/>
<evidence type="ECO:0000313" key="3">
    <source>
        <dbReference type="EMBL" id="BAR61781.1"/>
    </source>
</evidence>
<accession>A0A0E4FXY5</accession>
<dbReference type="CDD" id="cd00167">
    <property type="entry name" value="SANT"/>
    <property type="match status" value="1"/>
</dbReference>
<evidence type="ECO:0000259" key="2">
    <source>
        <dbReference type="PROSITE" id="PS50090"/>
    </source>
</evidence>
<feature type="domain" description="Myb-like" evidence="2">
    <location>
        <begin position="2"/>
        <end position="52"/>
    </location>
</feature>